<evidence type="ECO:0000313" key="3">
    <source>
        <dbReference type="Proteomes" id="UP000315995"/>
    </source>
</evidence>
<keyword evidence="3" id="KW-1185">Reference proteome</keyword>
<accession>A0A4Y6PXG8</accession>
<dbReference type="AlphaFoldDB" id="A0A4Y6PXG8"/>
<keyword evidence="1" id="KW-0732">Signal</keyword>
<name>A0A4Y6PXG8_PERCE</name>
<dbReference type="Proteomes" id="UP000315995">
    <property type="component" value="Chromosome"/>
</dbReference>
<dbReference type="EMBL" id="CP041186">
    <property type="protein sequence ID" value="QDG52697.1"/>
    <property type="molecule type" value="Genomic_DNA"/>
</dbReference>
<protein>
    <submittedName>
        <fullName evidence="2">Uncharacterized protein</fullName>
    </submittedName>
</protein>
<feature type="signal peptide" evidence="1">
    <location>
        <begin position="1"/>
        <end position="19"/>
    </location>
</feature>
<evidence type="ECO:0000313" key="2">
    <source>
        <dbReference type="EMBL" id="QDG52697.1"/>
    </source>
</evidence>
<dbReference type="RefSeq" id="WP_141199162.1">
    <property type="nucleotide sequence ID" value="NZ_CP041186.1"/>
</dbReference>
<feature type="chain" id="PRO_5030106629" evidence="1">
    <location>
        <begin position="20"/>
        <end position="148"/>
    </location>
</feature>
<reference evidence="2 3" key="1">
    <citation type="submission" date="2019-06" db="EMBL/GenBank/DDBJ databases">
        <title>Persicimonas caeni gen. nov., sp. nov., a predatory bacterium isolated from solar saltern.</title>
        <authorList>
            <person name="Wang S."/>
        </authorList>
    </citation>
    <scope>NUCLEOTIDE SEQUENCE [LARGE SCALE GENOMIC DNA]</scope>
    <source>
        <strain evidence="2 3">YN101</strain>
    </source>
</reference>
<evidence type="ECO:0000256" key="1">
    <source>
        <dbReference type="SAM" id="SignalP"/>
    </source>
</evidence>
<organism evidence="2 3">
    <name type="scientific">Persicimonas caeni</name>
    <dbReference type="NCBI Taxonomy" id="2292766"/>
    <lineage>
        <taxon>Bacteria</taxon>
        <taxon>Deltaproteobacteria</taxon>
        <taxon>Bradymonadales</taxon>
        <taxon>Bradymonadaceae</taxon>
        <taxon>Persicimonas</taxon>
    </lineage>
</organism>
<accession>A0A5B8YE36</accession>
<sequence>MIRTFFTLAALALVLPACQADQSGTNAVSGTVLDQRFDGMSGVAEFIGGDYIVTLSDDPNFTCTSSPLGDYLTVEMFNIDGSGGFDASGNVTFNEIAGGVVEQEAAQSGSFDVTVMSDVDGGEVLQGSIDAIGPTSSVGGSFEVPVCD</sequence>
<proteinExistence type="predicted"/>
<gene>
    <name evidence="2" type="ORF">FIV42_18720</name>
</gene>